<evidence type="ECO:0008006" key="4">
    <source>
        <dbReference type="Google" id="ProtNLM"/>
    </source>
</evidence>
<feature type="region of interest" description="Disordered" evidence="2">
    <location>
        <begin position="626"/>
        <end position="660"/>
    </location>
</feature>
<comment type="similarity">
    <text evidence="1">Belongs to the GET4 family.</text>
</comment>
<reference evidence="3" key="1">
    <citation type="submission" date="2021-02" db="EMBL/GenBank/DDBJ databases">
        <title>Psilocybe cubensis genome.</title>
        <authorList>
            <person name="Mckernan K.J."/>
            <person name="Crawford S."/>
            <person name="Trippe A."/>
            <person name="Kane L.T."/>
            <person name="Mclaughlin S."/>
        </authorList>
    </citation>
    <scope>NUCLEOTIDE SEQUENCE [LARGE SCALE GENOMIC DNA]</scope>
    <source>
        <strain evidence="3">MGC-MH-2018</strain>
    </source>
</reference>
<dbReference type="GO" id="GO:0045048">
    <property type="term" value="P:protein insertion into ER membrane"/>
    <property type="evidence" value="ECO:0007669"/>
    <property type="project" value="InterPro"/>
</dbReference>
<proteinExistence type="inferred from homology"/>
<dbReference type="SUPFAM" id="SSF51445">
    <property type="entry name" value="(Trans)glycosidases"/>
    <property type="match status" value="1"/>
</dbReference>
<dbReference type="AlphaFoldDB" id="A0A8H8CF51"/>
<dbReference type="GO" id="GO:0005829">
    <property type="term" value="C:cytosol"/>
    <property type="evidence" value="ECO:0007669"/>
    <property type="project" value="TreeGrafter"/>
</dbReference>
<name>A0A8H8CF51_PSICU</name>
<gene>
    <name evidence="3" type="ORF">JR316_012550</name>
</gene>
<dbReference type="InterPro" id="IPR017853">
    <property type="entry name" value="GH"/>
</dbReference>
<dbReference type="Gene3D" id="1.25.40.10">
    <property type="entry name" value="Tetratricopeptide repeat domain"/>
    <property type="match status" value="1"/>
</dbReference>
<feature type="compositionally biased region" description="Polar residues" evidence="2">
    <location>
        <begin position="639"/>
        <end position="660"/>
    </location>
</feature>
<evidence type="ECO:0000256" key="1">
    <source>
        <dbReference type="ARBA" id="ARBA00005351"/>
    </source>
</evidence>
<accession>A0A8H8CF51</accession>
<evidence type="ECO:0000256" key="2">
    <source>
        <dbReference type="SAM" id="MobiDB-lite"/>
    </source>
</evidence>
<dbReference type="Pfam" id="PF04190">
    <property type="entry name" value="GET4"/>
    <property type="match status" value="1"/>
</dbReference>
<evidence type="ECO:0000313" key="3">
    <source>
        <dbReference type="EMBL" id="KAG5162665.1"/>
    </source>
</evidence>
<dbReference type="InterPro" id="IPR011990">
    <property type="entry name" value="TPR-like_helical_dom_sf"/>
</dbReference>
<dbReference type="PANTHER" id="PTHR12875">
    <property type="entry name" value="GOLGI TO ER TRAFFIC PROTEIN 4 HOMOLOG"/>
    <property type="match status" value="1"/>
</dbReference>
<dbReference type="PANTHER" id="PTHR12875:SF0">
    <property type="entry name" value="GOLGI TO ER TRAFFIC PROTEIN 4 HOMOLOG"/>
    <property type="match status" value="1"/>
</dbReference>
<sequence>MPQSVPSSLTNWWCDHSTEYAFVGFSYEVTACQSLSTLTKEFKDIRNTFNGRNDVINAAWSAGLGVHALIWFGWDDPNIWKTRRDALLGILHSNAKAKYVVRALQFGSEPLYDYALDAGTLAAQVTAAKANLSSLHIPVTISEMAYGYQEREPDSQQVMDAIDIIDAHMLPFFSTKASTASASWPIVTTDINWFVSNGQNKKIYLSQNGWPSTTYSGVEPNSPSAVANVQNEKNYFALLDSKCSYFKSVAGGGIGWFAHIYSDDQEPGYGIYGTNGALKFPFAPITSYLYEIKTRWWWFGVRKVSDYDLDSAKFKPLSSSTSTTMATAASSTRALNAILPQISTAPYEAHQKARTFASRYVKSNQYDTAIDVLFQSARELIKAGQPGSGTDLTTFMLDVYETKAEPVNDESRGRLTQLIALTGPDGGWRKTMIDKSIAWSAKHGTCPAGDPDLQHYVGELLYKEGSFEAAETHFLASGKRDSARLLADMFLQWAAETSSYGVFSVRGTIPYLQNGNIMAAKTFIKHYTSGLPASIRIESDAVINVGEKDEVIMIKDSLVNFAQMAVLTCQRAQGDQNKVMRESWVRLCGTYQGKIGLLATPEMRASLNEIATLYFAIPPPRSQAGNPFGEMMSSLFGGPSQSQPTRRTLTPANTSSPGLD</sequence>
<dbReference type="EMBL" id="JAFIQS010000018">
    <property type="protein sequence ID" value="KAG5162665.1"/>
    <property type="molecule type" value="Genomic_DNA"/>
</dbReference>
<organism evidence="3">
    <name type="scientific">Psilocybe cubensis</name>
    <name type="common">Psychedelic mushroom</name>
    <name type="synonym">Stropharia cubensis</name>
    <dbReference type="NCBI Taxonomy" id="181762"/>
    <lineage>
        <taxon>Eukaryota</taxon>
        <taxon>Fungi</taxon>
        <taxon>Dikarya</taxon>
        <taxon>Basidiomycota</taxon>
        <taxon>Agaricomycotina</taxon>
        <taxon>Agaricomycetes</taxon>
        <taxon>Agaricomycetidae</taxon>
        <taxon>Agaricales</taxon>
        <taxon>Agaricineae</taxon>
        <taxon>Strophariaceae</taxon>
        <taxon>Psilocybe</taxon>
    </lineage>
</organism>
<dbReference type="InterPro" id="IPR007317">
    <property type="entry name" value="GET4"/>
</dbReference>
<comment type="caution">
    <text evidence="3">The sequence shown here is derived from an EMBL/GenBank/DDBJ whole genome shotgun (WGS) entry which is preliminary data.</text>
</comment>
<protein>
    <recommendedName>
        <fullName evidence="4">Glycoside hydrolase family 17 protein</fullName>
    </recommendedName>
</protein>